<dbReference type="Gene3D" id="1.20.1280.50">
    <property type="match status" value="1"/>
</dbReference>
<dbReference type="OrthoDB" id="3365698at2759"/>
<keyword evidence="3" id="KW-1185">Reference proteome</keyword>
<evidence type="ECO:0000313" key="2">
    <source>
        <dbReference type="EMBL" id="KAF7353643.1"/>
    </source>
</evidence>
<name>A0A8H6Y3T8_9AGAR</name>
<dbReference type="AlphaFoldDB" id="A0A8H6Y3T8"/>
<dbReference type="Pfam" id="PF12937">
    <property type="entry name" value="F-box-like"/>
    <property type="match status" value="1"/>
</dbReference>
<organism evidence="2 3">
    <name type="scientific">Mycena venus</name>
    <dbReference type="NCBI Taxonomy" id="2733690"/>
    <lineage>
        <taxon>Eukaryota</taxon>
        <taxon>Fungi</taxon>
        <taxon>Dikarya</taxon>
        <taxon>Basidiomycota</taxon>
        <taxon>Agaricomycotina</taxon>
        <taxon>Agaricomycetes</taxon>
        <taxon>Agaricomycetidae</taxon>
        <taxon>Agaricales</taxon>
        <taxon>Marasmiineae</taxon>
        <taxon>Mycenaceae</taxon>
        <taxon>Mycena</taxon>
    </lineage>
</organism>
<sequence length="545" mass="60723">MQDVSAMKLDSSSPFRHLLHTNYIPTFDEAAQIRELCANPLNEIARLEAEISRTQAILQDLQRSHRRLKTSVDAHLALLSPMRNLPPEVLQHIFIMAVPSDRNPVMHSSEAPVLLGRVCSSWRRIAFATPQLWASIHVVTPQVDYSESAISPGEIRRMAMEEWLARSGACPLSISIWVSRAAWGAAAAAAASPFVETILPLANRWKDIELRVPSDSLDSFHYLQGPDVPWLKSLSVTNGGSLARDDWSGNLVFLQQAPQLHALSLTHDGNVSLPLLPWGQLTSLSLSPTQEFFGLNTEMTLEILSQCLNLRMCTLHFPQTPRGVQTTSSARVAVVTLPHLSVLAVRATNFETTDDFLSNLFGSLILPGLQTLEMEDRNGDLVIFPALFGLLSRSPCHLQKLKLTDILTVSPLDLTNLLALGSMNSLIELVIQDRATDEGQHMLSASFIEAMTENRSLCPNLRVVKFYQCYDFSDHLLSKFLRVRSVVGLRSADVSFGRDAESDFNLDAAVQLLAEDGLEVNIRHENDEFWDVLRVNPWEGLYYGR</sequence>
<dbReference type="EMBL" id="JACAZI010000008">
    <property type="protein sequence ID" value="KAF7353643.1"/>
    <property type="molecule type" value="Genomic_DNA"/>
</dbReference>
<dbReference type="Proteomes" id="UP000620124">
    <property type="component" value="Unassembled WGS sequence"/>
</dbReference>
<feature type="domain" description="F-box" evidence="1">
    <location>
        <begin position="83"/>
        <end position="137"/>
    </location>
</feature>
<gene>
    <name evidence="2" type="ORF">MVEN_01049000</name>
</gene>
<evidence type="ECO:0000313" key="3">
    <source>
        <dbReference type="Proteomes" id="UP000620124"/>
    </source>
</evidence>
<accession>A0A8H6Y3T8</accession>
<dbReference type="Gene3D" id="3.80.10.10">
    <property type="entry name" value="Ribonuclease Inhibitor"/>
    <property type="match status" value="1"/>
</dbReference>
<proteinExistence type="predicted"/>
<dbReference type="InterPro" id="IPR001810">
    <property type="entry name" value="F-box_dom"/>
</dbReference>
<evidence type="ECO:0000259" key="1">
    <source>
        <dbReference type="Pfam" id="PF12937"/>
    </source>
</evidence>
<comment type="caution">
    <text evidence="2">The sequence shown here is derived from an EMBL/GenBank/DDBJ whole genome shotgun (WGS) entry which is preliminary data.</text>
</comment>
<reference evidence="2" key="1">
    <citation type="submission" date="2020-05" db="EMBL/GenBank/DDBJ databases">
        <title>Mycena genomes resolve the evolution of fungal bioluminescence.</title>
        <authorList>
            <person name="Tsai I.J."/>
        </authorList>
    </citation>
    <scope>NUCLEOTIDE SEQUENCE</scope>
    <source>
        <strain evidence="2">CCC161011</strain>
    </source>
</reference>
<protein>
    <recommendedName>
        <fullName evidence="1">F-box domain-containing protein</fullName>
    </recommendedName>
</protein>
<dbReference type="InterPro" id="IPR032675">
    <property type="entry name" value="LRR_dom_sf"/>
</dbReference>
<dbReference type="SUPFAM" id="SSF52047">
    <property type="entry name" value="RNI-like"/>
    <property type="match status" value="1"/>
</dbReference>